<evidence type="ECO:0000313" key="2">
    <source>
        <dbReference type="Proteomes" id="UP001321473"/>
    </source>
</evidence>
<evidence type="ECO:0000313" key="1">
    <source>
        <dbReference type="EMBL" id="KAK8779126.1"/>
    </source>
</evidence>
<dbReference type="GO" id="GO:0036374">
    <property type="term" value="F:glutathione hydrolase activity"/>
    <property type="evidence" value="ECO:0007669"/>
    <property type="project" value="InterPro"/>
</dbReference>
<proteinExistence type="predicted"/>
<organism evidence="1 2">
    <name type="scientific">Amblyomma americanum</name>
    <name type="common">Lone star tick</name>
    <dbReference type="NCBI Taxonomy" id="6943"/>
    <lineage>
        <taxon>Eukaryota</taxon>
        <taxon>Metazoa</taxon>
        <taxon>Ecdysozoa</taxon>
        <taxon>Arthropoda</taxon>
        <taxon>Chelicerata</taxon>
        <taxon>Arachnida</taxon>
        <taxon>Acari</taxon>
        <taxon>Parasitiformes</taxon>
        <taxon>Ixodida</taxon>
        <taxon>Ixodoidea</taxon>
        <taxon>Ixodidae</taxon>
        <taxon>Amblyomminae</taxon>
        <taxon>Amblyomma</taxon>
    </lineage>
</organism>
<dbReference type="SUPFAM" id="SSF56235">
    <property type="entry name" value="N-terminal nucleophile aminohydrolases (Ntn hydrolases)"/>
    <property type="match status" value="1"/>
</dbReference>
<gene>
    <name evidence="1" type="ORF">V5799_019532</name>
</gene>
<dbReference type="PANTHER" id="PTHR11686:SF9">
    <property type="entry name" value="RE13973P"/>
    <property type="match status" value="1"/>
</dbReference>
<sequence>MPEEFEYGQWATVSDVSECSHVVRKTDKVKALNALGKSASSVGVLSPKETKRGTFSFVRRLHGSQASIVPGALQGYEILHKDLGGKFSWEQLFAPAINLANNGFPIKKHFADILKSHESEIASSAELQ</sequence>
<protein>
    <submittedName>
        <fullName evidence="1">Uncharacterized protein</fullName>
    </submittedName>
</protein>
<comment type="caution">
    <text evidence="1">The sequence shown here is derived from an EMBL/GenBank/DDBJ whole genome shotgun (WGS) entry which is preliminary data.</text>
</comment>
<dbReference type="Proteomes" id="UP001321473">
    <property type="component" value="Unassembled WGS sequence"/>
</dbReference>
<dbReference type="EMBL" id="JARKHS020010139">
    <property type="protein sequence ID" value="KAK8779126.1"/>
    <property type="molecule type" value="Genomic_DNA"/>
</dbReference>
<name>A0AAQ4EW84_AMBAM</name>
<dbReference type="AlphaFoldDB" id="A0AAQ4EW84"/>
<dbReference type="PANTHER" id="PTHR11686">
    <property type="entry name" value="GAMMA GLUTAMYL TRANSPEPTIDASE"/>
    <property type="match status" value="1"/>
</dbReference>
<keyword evidence="2" id="KW-1185">Reference proteome</keyword>
<dbReference type="Pfam" id="PF01019">
    <property type="entry name" value="G_glu_transpept"/>
    <property type="match status" value="1"/>
</dbReference>
<dbReference type="GO" id="GO:0005886">
    <property type="term" value="C:plasma membrane"/>
    <property type="evidence" value="ECO:0007669"/>
    <property type="project" value="TreeGrafter"/>
</dbReference>
<dbReference type="GO" id="GO:0006751">
    <property type="term" value="P:glutathione catabolic process"/>
    <property type="evidence" value="ECO:0007669"/>
    <property type="project" value="InterPro"/>
</dbReference>
<dbReference type="InterPro" id="IPR000101">
    <property type="entry name" value="GGT_peptidase"/>
</dbReference>
<reference evidence="1 2" key="1">
    <citation type="journal article" date="2023" name="Arcadia Sci">
        <title>De novo assembly of a long-read Amblyomma americanum tick genome.</title>
        <authorList>
            <person name="Chou S."/>
            <person name="Poskanzer K.E."/>
            <person name="Rollins M."/>
            <person name="Thuy-Boun P.S."/>
        </authorList>
    </citation>
    <scope>NUCLEOTIDE SEQUENCE [LARGE SCALE GENOMIC DNA]</scope>
    <source>
        <strain evidence="1">F_SG_1</strain>
        <tissue evidence="1">Salivary glands</tissue>
    </source>
</reference>
<dbReference type="InterPro" id="IPR029055">
    <property type="entry name" value="Ntn_hydrolases_N"/>
</dbReference>
<accession>A0AAQ4EW84</accession>